<dbReference type="EMBL" id="JBFDAA010000013">
    <property type="protein sequence ID" value="KAL1122853.1"/>
    <property type="molecule type" value="Genomic_DNA"/>
</dbReference>
<dbReference type="AlphaFoldDB" id="A0ABD0Y613"/>
<name>A0ABD0Y613_9HEMI</name>
<comment type="caution">
    <text evidence="2">The sequence shown here is derived from an EMBL/GenBank/DDBJ whole genome shotgun (WGS) entry which is preliminary data.</text>
</comment>
<organism evidence="2 3">
    <name type="scientific">Ranatra chinensis</name>
    <dbReference type="NCBI Taxonomy" id="642074"/>
    <lineage>
        <taxon>Eukaryota</taxon>
        <taxon>Metazoa</taxon>
        <taxon>Ecdysozoa</taxon>
        <taxon>Arthropoda</taxon>
        <taxon>Hexapoda</taxon>
        <taxon>Insecta</taxon>
        <taxon>Pterygota</taxon>
        <taxon>Neoptera</taxon>
        <taxon>Paraneoptera</taxon>
        <taxon>Hemiptera</taxon>
        <taxon>Heteroptera</taxon>
        <taxon>Panheteroptera</taxon>
        <taxon>Nepomorpha</taxon>
        <taxon>Nepidae</taxon>
        <taxon>Ranatrinae</taxon>
        <taxon>Ranatra</taxon>
    </lineage>
</organism>
<dbReference type="Proteomes" id="UP001558652">
    <property type="component" value="Unassembled WGS sequence"/>
</dbReference>
<accession>A0ABD0Y613</accession>
<keyword evidence="3" id="KW-1185">Reference proteome</keyword>
<feature type="region of interest" description="Disordered" evidence="1">
    <location>
        <begin position="33"/>
        <end position="75"/>
    </location>
</feature>
<evidence type="ECO:0000313" key="2">
    <source>
        <dbReference type="EMBL" id="KAL1122853.1"/>
    </source>
</evidence>
<reference evidence="2 3" key="1">
    <citation type="submission" date="2024-07" db="EMBL/GenBank/DDBJ databases">
        <title>Chromosome-level genome assembly of the water stick insect Ranatra chinensis (Heteroptera: Nepidae).</title>
        <authorList>
            <person name="Liu X."/>
        </authorList>
    </citation>
    <scope>NUCLEOTIDE SEQUENCE [LARGE SCALE GENOMIC DNA]</scope>
    <source>
        <strain evidence="2">Cailab_2021Rc</strain>
        <tissue evidence="2">Muscle</tissue>
    </source>
</reference>
<evidence type="ECO:0000313" key="3">
    <source>
        <dbReference type="Proteomes" id="UP001558652"/>
    </source>
</evidence>
<sequence>MFYQNKKQETTEIGIKSSILRFVSRRASRRTVDMVDDANDGKDGPVTSQDVALVSKPPSKLPVPEKARTDVLPPATHYDNTTDMLTKDKFDSIAIFSGDAPNLRTGAY</sequence>
<evidence type="ECO:0000256" key="1">
    <source>
        <dbReference type="SAM" id="MobiDB-lite"/>
    </source>
</evidence>
<proteinExistence type="predicted"/>
<protein>
    <submittedName>
        <fullName evidence="2">Uncharacterized protein</fullName>
    </submittedName>
</protein>
<gene>
    <name evidence="2" type="ORF">AAG570_003179</name>
</gene>